<evidence type="ECO:0000256" key="3">
    <source>
        <dbReference type="ARBA" id="ARBA00023172"/>
    </source>
</evidence>
<dbReference type="GO" id="GO:0006310">
    <property type="term" value="P:DNA recombination"/>
    <property type="evidence" value="ECO:0007669"/>
    <property type="project" value="UniProtKB-KW"/>
</dbReference>
<evidence type="ECO:0000313" key="6">
    <source>
        <dbReference type="Proteomes" id="UP001284033"/>
    </source>
</evidence>
<keyword evidence="2" id="KW-0238">DNA-binding</keyword>
<dbReference type="SUPFAM" id="SSF56349">
    <property type="entry name" value="DNA breaking-rejoining enzymes"/>
    <property type="match status" value="1"/>
</dbReference>
<dbReference type="GO" id="GO:0015074">
    <property type="term" value="P:DNA integration"/>
    <property type="evidence" value="ECO:0007669"/>
    <property type="project" value="InterPro"/>
</dbReference>
<dbReference type="InterPro" id="IPR002104">
    <property type="entry name" value="Integrase_catalytic"/>
</dbReference>
<dbReference type="InterPro" id="IPR011010">
    <property type="entry name" value="DNA_brk_join_enz"/>
</dbReference>
<dbReference type="InterPro" id="IPR025269">
    <property type="entry name" value="SAM-like_dom"/>
</dbReference>
<evidence type="ECO:0000256" key="2">
    <source>
        <dbReference type="ARBA" id="ARBA00023125"/>
    </source>
</evidence>
<dbReference type="PANTHER" id="PTHR30349">
    <property type="entry name" value="PHAGE INTEGRASE-RELATED"/>
    <property type="match status" value="1"/>
</dbReference>
<gene>
    <name evidence="5" type="ORF">PG303_10185</name>
</gene>
<dbReference type="InterPro" id="IPR010998">
    <property type="entry name" value="Integrase_recombinase_N"/>
</dbReference>
<comment type="caution">
    <text evidence="5">The sequence shown here is derived from an EMBL/GenBank/DDBJ whole genome shotgun (WGS) entry which is preliminary data.</text>
</comment>
<protein>
    <submittedName>
        <fullName evidence="5">Tyrosine-type recombinase/integrase</fullName>
    </submittedName>
</protein>
<dbReference type="Gene3D" id="1.10.150.130">
    <property type="match status" value="1"/>
</dbReference>
<proteinExistence type="inferred from homology"/>
<dbReference type="AlphaFoldDB" id="A0AAP6HHJ2"/>
<evidence type="ECO:0000259" key="4">
    <source>
        <dbReference type="PROSITE" id="PS51898"/>
    </source>
</evidence>
<keyword evidence="3" id="KW-0233">DNA recombination</keyword>
<dbReference type="PANTHER" id="PTHR30349:SF64">
    <property type="entry name" value="PROPHAGE INTEGRASE INTD-RELATED"/>
    <property type="match status" value="1"/>
</dbReference>
<sequence>MKVRYFILKQKNPYSQIYIRFWCGREYDFKTATGMRVKYNDWSAKDEKVKNKVTASDKDFINSKLDDLRKFVIEGFNKDYNGGEIIPKDWLKRKVKVFFNRANDNQPEKVYFTDWVKRFVANAPNKLNRGKKLSPRTLLAYQTILNHLMSYEDFKKAKLKHTDITLSFYWDFVAYCRDEIKLSENTIGNIIKYIKFFCGSIDFEGLPIPKDYKHKEFVKPKEETEDIYLTTTEIDQIFNYDFKENLRLDNARDLLIIGLHTGLRVSDFMRLNLDHIKDDTIRITAKKTGKVAEIPMHQQIKSILEKRGGKLPHAISEQKFNIYIKEIGQILGFDTPTKGAKVQVIDDKGTKRKIKGIYPKYELMTSHICRRSFATNLYGEIPTPSIMAITGHSTETMFLNYIKKTSSENAEVLRNFYKKQNEAKGRKPVLKVI</sequence>
<dbReference type="EMBL" id="JAQZHK010000011">
    <property type="protein sequence ID" value="MDY3513578.1"/>
    <property type="molecule type" value="Genomic_DNA"/>
</dbReference>
<comment type="similarity">
    <text evidence="1">Belongs to the 'phage' integrase family.</text>
</comment>
<dbReference type="Pfam" id="PF00589">
    <property type="entry name" value="Phage_integrase"/>
    <property type="match status" value="1"/>
</dbReference>
<evidence type="ECO:0000313" key="5">
    <source>
        <dbReference type="EMBL" id="MDY3513578.1"/>
    </source>
</evidence>
<dbReference type="InterPro" id="IPR050090">
    <property type="entry name" value="Tyrosine_recombinase_XerCD"/>
</dbReference>
<dbReference type="Proteomes" id="UP001284033">
    <property type="component" value="Unassembled WGS sequence"/>
</dbReference>
<dbReference type="Pfam" id="PF13102">
    <property type="entry name" value="Phage_int_SAM_5"/>
    <property type="match status" value="1"/>
</dbReference>
<dbReference type="GO" id="GO:0003677">
    <property type="term" value="F:DNA binding"/>
    <property type="evidence" value="ECO:0007669"/>
    <property type="project" value="UniProtKB-KW"/>
</dbReference>
<dbReference type="Gene3D" id="1.10.443.10">
    <property type="entry name" value="Intergrase catalytic core"/>
    <property type="match status" value="1"/>
</dbReference>
<dbReference type="InterPro" id="IPR013762">
    <property type="entry name" value="Integrase-like_cat_sf"/>
</dbReference>
<organism evidence="5 6">
    <name type="scientific">Riemerella anatipestifer</name>
    <name type="common">Moraxella anatipestifer</name>
    <dbReference type="NCBI Taxonomy" id="34085"/>
    <lineage>
        <taxon>Bacteria</taxon>
        <taxon>Pseudomonadati</taxon>
        <taxon>Bacteroidota</taxon>
        <taxon>Flavobacteriia</taxon>
        <taxon>Flavobacteriales</taxon>
        <taxon>Weeksellaceae</taxon>
        <taxon>Riemerella</taxon>
    </lineage>
</organism>
<reference evidence="5" key="1">
    <citation type="submission" date="2023-01" db="EMBL/GenBank/DDBJ databases">
        <title>Genome-based studies on antimicrobial resistance profiles of Riemerella anatipestifer in China, 1994 to 2021.</title>
        <authorList>
            <person name="Yang Z."/>
            <person name="Zhu D."/>
        </authorList>
    </citation>
    <scope>NUCLEOTIDE SEQUENCE</scope>
    <source>
        <strain evidence="5">RCAD1218</strain>
    </source>
</reference>
<dbReference type="RefSeq" id="WP_154469489.1">
    <property type="nucleotide sequence ID" value="NZ_CP121210.1"/>
</dbReference>
<accession>A0AAP6HHJ2</accession>
<evidence type="ECO:0000256" key="1">
    <source>
        <dbReference type="ARBA" id="ARBA00008857"/>
    </source>
</evidence>
<dbReference type="PROSITE" id="PS51898">
    <property type="entry name" value="TYR_RECOMBINASE"/>
    <property type="match status" value="1"/>
</dbReference>
<name>A0AAP6HHJ2_RIEAN</name>
<feature type="domain" description="Tyr recombinase" evidence="4">
    <location>
        <begin position="224"/>
        <end position="414"/>
    </location>
</feature>